<dbReference type="PANTHER" id="PTHR33279">
    <property type="entry name" value="SULFUR CARRIER PROTEIN YEDF-RELATED"/>
    <property type="match status" value="1"/>
</dbReference>
<proteinExistence type="inferred from homology"/>
<evidence type="ECO:0000313" key="3">
    <source>
        <dbReference type="EMBL" id="SLN71682.1"/>
    </source>
</evidence>
<evidence type="ECO:0000259" key="2">
    <source>
        <dbReference type="PROSITE" id="PS01148"/>
    </source>
</evidence>
<evidence type="ECO:0000313" key="4">
    <source>
        <dbReference type="Proteomes" id="UP000193900"/>
    </source>
</evidence>
<dbReference type="Pfam" id="PF01206">
    <property type="entry name" value="TusA"/>
    <property type="match status" value="1"/>
</dbReference>
<dbReference type="AlphaFoldDB" id="A0A1Y5TWK7"/>
<dbReference type="PANTHER" id="PTHR33279:SF2">
    <property type="entry name" value="SULFUR CARRIER PROTEIN TUSA"/>
    <property type="match status" value="1"/>
</dbReference>
<organism evidence="3 4">
    <name type="scientific">Roseisalinus antarcticus</name>
    <dbReference type="NCBI Taxonomy" id="254357"/>
    <lineage>
        <taxon>Bacteria</taxon>
        <taxon>Pseudomonadati</taxon>
        <taxon>Pseudomonadota</taxon>
        <taxon>Alphaproteobacteria</taxon>
        <taxon>Rhodobacterales</taxon>
        <taxon>Roseobacteraceae</taxon>
        <taxon>Roseisalinus</taxon>
    </lineage>
</organism>
<dbReference type="InterPro" id="IPR036868">
    <property type="entry name" value="TusA-like_sf"/>
</dbReference>
<name>A0A1Y5TWK7_9RHOB</name>
<sequence>MTDMTDTAAEEIDTRGLLCPLPVLRLRKRLGPLPAGTVVRVLADDPVAIIDIPHFCTEAGHAHLSLATEGGEQVHLIRRGV</sequence>
<accession>A0A1Y5TWK7</accession>
<dbReference type="InterPro" id="IPR001455">
    <property type="entry name" value="TusA-like"/>
</dbReference>
<protein>
    <submittedName>
        <fullName evidence="3">Sulfurtransferase TusA</fullName>
        <ecNumber evidence="3">2.8.1.-</ecNumber>
    </submittedName>
</protein>
<dbReference type="CDD" id="cd00291">
    <property type="entry name" value="SirA_YedF_YeeD"/>
    <property type="match status" value="1"/>
</dbReference>
<dbReference type="PROSITE" id="PS01148">
    <property type="entry name" value="UPF0033"/>
    <property type="match status" value="1"/>
</dbReference>
<evidence type="ECO:0000256" key="1">
    <source>
        <dbReference type="ARBA" id="ARBA00008984"/>
    </source>
</evidence>
<dbReference type="SUPFAM" id="SSF64307">
    <property type="entry name" value="SirA-like"/>
    <property type="match status" value="1"/>
</dbReference>
<feature type="domain" description="UPF0033" evidence="2">
    <location>
        <begin position="12"/>
        <end position="36"/>
    </location>
</feature>
<keyword evidence="3" id="KW-0808">Transferase</keyword>
<dbReference type="Proteomes" id="UP000193900">
    <property type="component" value="Unassembled WGS sequence"/>
</dbReference>
<comment type="similarity">
    <text evidence="1">Belongs to the sulfur carrier protein TusA family.</text>
</comment>
<dbReference type="EMBL" id="FWFZ01000024">
    <property type="protein sequence ID" value="SLN71682.1"/>
    <property type="molecule type" value="Genomic_DNA"/>
</dbReference>
<dbReference type="RefSeq" id="WP_370739243.1">
    <property type="nucleotide sequence ID" value="NZ_FWFZ01000024.1"/>
</dbReference>
<dbReference type="GO" id="GO:0016740">
    <property type="term" value="F:transferase activity"/>
    <property type="evidence" value="ECO:0007669"/>
    <property type="project" value="UniProtKB-KW"/>
</dbReference>
<keyword evidence="4" id="KW-1185">Reference proteome</keyword>
<reference evidence="3 4" key="1">
    <citation type="submission" date="2017-03" db="EMBL/GenBank/DDBJ databases">
        <authorList>
            <person name="Afonso C.L."/>
            <person name="Miller P.J."/>
            <person name="Scott M.A."/>
            <person name="Spackman E."/>
            <person name="Goraichik I."/>
            <person name="Dimitrov K.M."/>
            <person name="Suarez D.L."/>
            <person name="Swayne D.E."/>
        </authorList>
    </citation>
    <scope>NUCLEOTIDE SEQUENCE [LARGE SCALE GENOMIC DNA]</scope>
    <source>
        <strain evidence="3 4">CECT 7023</strain>
    </source>
</reference>
<dbReference type="EC" id="2.8.1.-" evidence="3"/>
<gene>
    <name evidence="3" type="primary">tusA</name>
    <name evidence="3" type="ORF">ROA7023_03535</name>
</gene>
<dbReference type="Gene3D" id="3.30.110.40">
    <property type="entry name" value="TusA-like domain"/>
    <property type="match status" value="1"/>
</dbReference>